<dbReference type="InterPro" id="IPR007504">
    <property type="entry name" value="H/ACA_rnp_Gar1/Naf1"/>
</dbReference>
<dbReference type="GO" id="GO:0034513">
    <property type="term" value="F:box H/ACA snoRNA binding"/>
    <property type="evidence" value="ECO:0007669"/>
    <property type="project" value="TreeGrafter"/>
</dbReference>
<name>A0A6B2LK06_9EUKA</name>
<evidence type="ECO:0000256" key="1">
    <source>
        <dbReference type="ARBA" id="ARBA00004604"/>
    </source>
</evidence>
<keyword evidence="4 8" id="KW-0694">RNA-binding</keyword>
<evidence type="ECO:0000256" key="9">
    <source>
        <dbReference type="SAM" id="MobiDB-lite"/>
    </source>
</evidence>
<evidence type="ECO:0000256" key="4">
    <source>
        <dbReference type="ARBA" id="ARBA00022884"/>
    </source>
</evidence>
<sequence length="158" mass="16167">MDNPDRIEEFASFLHPAADNMLVFKQLQSSKVPKFNAPLFLENKVKIGTVDEIFGQINDVHLSVKPSPGFQASSFTKSTKCYISPERLLPAAMFLEEGSGGGGRGGRGGGRGGRGGRSGGGGRGRSPGGGRSFGGGGGGRGRSPGGGGRGFGGGRGRR</sequence>
<feature type="compositionally biased region" description="Gly residues" evidence="9">
    <location>
        <begin position="98"/>
        <end position="158"/>
    </location>
</feature>
<comment type="subunit">
    <text evidence="8">Component of the small nucleolar ribonucleoprotein particles containing H/ACA-type snoRNAs (H/ACA snoRNPs).</text>
</comment>
<dbReference type="EMBL" id="GIBP01008394">
    <property type="protein sequence ID" value="NDV37363.1"/>
    <property type="molecule type" value="Transcribed_RNA"/>
</dbReference>
<dbReference type="Pfam" id="PF04410">
    <property type="entry name" value="Gar1"/>
    <property type="match status" value="1"/>
</dbReference>
<evidence type="ECO:0000256" key="7">
    <source>
        <dbReference type="ARBA" id="ARBA00038293"/>
    </source>
</evidence>
<evidence type="ECO:0000256" key="2">
    <source>
        <dbReference type="ARBA" id="ARBA00022517"/>
    </source>
</evidence>
<feature type="region of interest" description="Disordered" evidence="9">
    <location>
        <begin position="94"/>
        <end position="158"/>
    </location>
</feature>
<keyword evidence="6 8" id="KW-0687">Ribonucleoprotein</keyword>
<keyword evidence="2 8" id="KW-0690">Ribosome biogenesis</keyword>
<dbReference type="PANTHER" id="PTHR23237:SF6">
    <property type="entry name" value="H_ACA RIBONUCLEOPROTEIN COMPLEX SUBUNIT 1"/>
    <property type="match status" value="1"/>
</dbReference>
<dbReference type="InterPro" id="IPR038664">
    <property type="entry name" value="Gar1/Naf1_Cbf5-bd_sf"/>
</dbReference>
<dbReference type="Gene3D" id="2.40.10.230">
    <property type="entry name" value="Probable tRNA pseudouridine synthase domain"/>
    <property type="match status" value="1"/>
</dbReference>
<dbReference type="SUPFAM" id="SSF50447">
    <property type="entry name" value="Translation proteins"/>
    <property type="match status" value="1"/>
</dbReference>
<proteinExistence type="inferred from homology"/>
<comment type="function">
    <text evidence="8">Required for ribosome biogenesis. Part of a complex which catalyzes pseudouridylation of rRNA. This involves the isomerization of uridine such that the ribose is subsequently attached to C5, instead of the normal N1. Pseudouridine ("psi") residues may serve to stabilize the conformation of rRNAs.</text>
</comment>
<keyword evidence="5 8" id="KW-0539">Nucleus</keyword>
<evidence type="ECO:0000256" key="8">
    <source>
        <dbReference type="RuleBase" id="RU364004"/>
    </source>
</evidence>
<dbReference type="PANTHER" id="PTHR23237">
    <property type="entry name" value="NUCLEOLAR PROTEIN FAMILY A MEMBER 1 SNORNP PROTEIN GAR1"/>
    <property type="match status" value="1"/>
</dbReference>
<evidence type="ECO:0000313" key="10">
    <source>
        <dbReference type="EMBL" id="NDV37363.1"/>
    </source>
</evidence>
<dbReference type="AlphaFoldDB" id="A0A6B2LK06"/>
<comment type="subcellular location">
    <subcellularLocation>
        <location evidence="1 8">Nucleus</location>
        <location evidence="1 8">Nucleolus</location>
    </subcellularLocation>
</comment>
<dbReference type="GO" id="GO:0031429">
    <property type="term" value="C:box H/ACA snoRNP complex"/>
    <property type="evidence" value="ECO:0007669"/>
    <property type="project" value="TreeGrafter"/>
</dbReference>
<evidence type="ECO:0000256" key="3">
    <source>
        <dbReference type="ARBA" id="ARBA00022552"/>
    </source>
</evidence>
<evidence type="ECO:0000256" key="5">
    <source>
        <dbReference type="ARBA" id="ARBA00023242"/>
    </source>
</evidence>
<protein>
    <recommendedName>
        <fullName evidence="8">H/ACA ribonucleoprotein complex subunit</fullName>
    </recommendedName>
</protein>
<reference evidence="10" key="1">
    <citation type="journal article" date="2020" name="J. Eukaryot. Microbiol.">
        <title>De novo Sequencing, Assembly and Annotation of the Transcriptome for the Free-Living Testate Amoeba Arcella intermedia.</title>
        <authorList>
            <person name="Ribeiro G.M."/>
            <person name="Porfirio-Sousa A.L."/>
            <person name="Maurer-Alcala X.X."/>
            <person name="Katz L.A."/>
            <person name="Lahr D.J.G."/>
        </authorList>
    </citation>
    <scope>NUCLEOTIDE SEQUENCE</scope>
</reference>
<organism evidence="10">
    <name type="scientific">Arcella intermedia</name>
    <dbReference type="NCBI Taxonomy" id="1963864"/>
    <lineage>
        <taxon>Eukaryota</taxon>
        <taxon>Amoebozoa</taxon>
        <taxon>Tubulinea</taxon>
        <taxon>Elardia</taxon>
        <taxon>Arcellinida</taxon>
        <taxon>Sphaerothecina</taxon>
        <taxon>Arcellidae</taxon>
        <taxon>Arcella</taxon>
    </lineage>
</organism>
<dbReference type="InterPro" id="IPR009000">
    <property type="entry name" value="Transl_B-barrel_sf"/>
</dbReference>
<comment type="similarity">
    <text evidence="7 8">Belongs to the GAR1 family.</text>
</comment>
<dbReference type="FunFam" id="2.40.10.230:FF:000001">
    <property type="entry name" value="H/ACA ribonucleoprotein complex subunit"/>
    <property type="match status" value="1"/>
</dbReference>
<evidence type="ECO:0000256" key="6">
    <source>
        <dbReference type="ARBA" id="ARBA00023274"/>
    </source>
</evidence>
<keyword evidence="3 8" id="KW-0698">rRNA processing</keyword>
<dbReference type="GO" id="GO:0000454">
    <property type="term" value="P:snoRNA guided rRNA pseudouridine synthesis"/>
    <property type="evidence" value="ECO:0007669"/>
    <property type="project" value="TreeGrafter"/>
</dbReference>
<accession>A0A6B2LK06</accession>